<dbReference type="SUPFAM" id="SSF53335">
    <property type="entry name" value="S-adenosyl-L-methionine-dependent methyltransferases"/>
    <property type="match status" value="1"/>
</dbReference>
<dbReference type="EMBL" id="BASZ01000006">
    <property type="protein sequence ID" value="GAD49606.1"/>
    <property type="molecule type" value="Genomic_DNA"/>
</dbReference>
<keyword evidence="2 3" id="KW-0808">Transferase</keyword>
<reference evidence="3 4" key="1">
    <citation type="submission" date="2013-09" db="EMBL/GenBank/DDBJ databases">
        <title>Whole genome shotgun sequence of Novosphingobium tardaugens NBRC 16725.</title>
        <authorList>
            <person name="Isaki S."/>
            <person name="Hosoyama A."/>
            <person name="Tsuchikane K."/>
            <person name="Katsumata H."/>
            <person name="Ando Y."/>
            <person name="Yamazaki S."/>
            <person name="Fujita N."/>
        </authorList>
    </citation>
    <scope>NUCLEOTIDE SEQUENCE [LARGE SCALE GENOMIC DNA]</scope>
    <source>
        <strain evidence="3 4">NBRC 16725</strain>
    </source>
</reference>
<dbReference type="eggNOG" id="COG0500">
    <property type="taxonomic scope" value="Bacteria"/>
</dbReference>
<name>U2Y8M6_9SPHN</name>
<dbReference type="PANTHER" id="PTHR13090:SF1">
    <property type="entry name" value="ARGININE-HYDROXYLASE NDUFAF5, MITOCHONDRIAL"/>
    <property type="match status" value="1"/>
</dbReference>
<proteinExistence type="predicted"/>
<comment type="caution">
    <text evidence="3">The sequence shown here is derived from an EMBL/GenBank/DDBJ whole genome shotgun (WGS) entry which is preliminary data.</text>
</comment>
<dbReference type="InterPro" id="IPR050602">
    <property type="entry name" value="Malonyl-ACP_OMT"/>
</dbReference>
<organism evidence="3 4">
    <name type="scientific">Caenibius tardaugens NBRC 16725</name>
    <dbReference type="NCBI Taxonomy" id="1219035"/>
    <lineage>
        <taxon>Bacteria</taxon>
        <taxon>Pseudomonadati</taxon>
        <taxon>Pseudomonadota</taxon>
        <taxon>Alphaproteobacteria</taxon>
        <taxon>Sphingomonadales</taxon>
        <taxon>Erythrobacteraceae</taxon>
        <taxon>Caenibius</taxon>
    </lineage>
</organism>
<dbReference type="GO" id="GO:0008168">
    <property type="term" value="F:methyltransferase activity"/>
    <property type="evidence" value="ECO:0007669"/>
    <property type="project" value="UniProtKB-KW"/>
</dbReference>
<accession>U2Y8M6</accession>
<dbReference type="AlphaFoldDB" id="U2Y8M6"/>
<dbReference type="Pfam" id="PF13489">
    <property type="entry name" value="Methyltransf_23"/>
    <property type="match status" value="1"/>
</dbReference>
<dbReference type="PANTHER" id="PTHR13090">
    <property type="entry name" value="ARGININE-HYDROXYLASE NDUFAF5, MITOCHONDRIAL"/>
    <property type="match status" value="1"/>
</dbReference>
<sequence>MRLLQTPPDAARFIQDDMIEDVLDRLDFLRHEPQNALLIGDFTGRLASALAERKCAVTRADSAPGPGELPLDEESPYPFGTFDCVISLGTLDTINDLPGALVHMRNALNPGGLAIASFVGAGSLPRLREAMLAADGDRPAARIHPAVDVRAGGQLLQRAGWARPVVDSRSLTVRYRTLDRLVEDLRAQGMGNVLSSHAPPLTKAMQEVARTHFSAAADADGRTSEIFEILTLSGWRS</sequence>
<dbReference type="InterPro" id="IPR029063">
    <property type="entry name" value="SAM-dependent_MTases_sf"/>
</dbReference>
<evidence type="ECO:0000313" key="3">
    <source>
        <dbReference type="EMBL" id="GAD49606.1"/>
    </source>
</evidence>
<keyword evidence="4" id="KW-1185">Reference proteome</keyword>
<evidence type="ECO:0000313" key="4">
    <source>
        <dbReference type="Proteomes" id="UP000016568"/>
    </source>
</evidence>
<dbReference type="Proteomes" id="UP000016568">
    <property type="component" value="Unassembled WGS sequence"/>
</dbReference>
<dbReference type="Gene3D" id="3.40.50.150">
    <property type="entry name" value="Vaccinia Virus protein VP39"/>
    <property type="match status" value="1"/>
</dbReference>
<evidence type="ECO:0000256" key="2">
    <source>
        <dbReference type="ARBA" id="ARBA00022679"/>
    </source>
</evidence>
<keyword evidence="1 3" id="KW-0489">Methyltransferase</keyword>
<dbReference type="GO" id="GO:0032259">
    <property type="term" value="P:methylation"/>
    <property type="evidence" value="ECO:0007669"/>
    <property type="project" value="UniProtKB-KW"/>
</dbReference>
<protein>
    <submittedName>
        <fullName evidence="3">Putative methyltransferase</fullName>
    </submittedName>
</protein>
<gene>
    <name evidence="3" type="ORF">NT2_06_00450</name>
</gene>
<evidence type="ECO:0000256" key="1">
    <source>
        <dbReference type="ARBA" id="ARBA00022603"/>
    </source>
</evidence>